<protein>
    <submittedName>
        <fullName evidence="5">Transcriptional regulator, AraC family</fullName>
    </submittedName>
</protein>
<dbReference type="AlphaFoldDB" id="D5EMH7"/>
<evidence type="ECO:0000259" key="4">
    <source>
        <dbReference type="PROSITE" id="PS01124"/>
    </source>
</evidence>
<dbReference type="eggNOG" id="COG1917">
    <property type="taxonomic scope" value="Bacteria"/>
</dbReference>
<dbReference type="PRINTS" id="PR00032">
    <property type="entry name" value="HTHARAC"/>
</dbReference>
<evidence type="ECO:0000256" key="2">
    <source>
        <dbReference type="ARBA" id="ARBA00023125"/>
    </source>
</evidence>
<organism evidence="5 6">
    <name type="scientific">Coraliomargarita akajimensis (strain DSM 45221 / IAM 15411 / JCM 23193 / KCTC 12865 / 04OKA010-24)</name>
    <dbReference type="NCBI Taxonomy" id="583355"/>
    <lineage>
        <taxon>Bacteria</taxon>
        <taxon>Pseudomonadati</taxon>
        <taxon>Verrucomicrobiota</taxon>
        <taxon>Opitutia</taxon>
        <taxon>Puniceicoccales</taxon>
        <taxon>Coraliomargaritaceae</taxon>
        <taxon>Coraliomargarita</taxon>
    </lineage>
</organism>
<dbReference type="PROSITE" id="PS00041">
    <property type="entry name" value="HTH_ARAC_FAMILY_1"/>
    <property type="match status" value="1"/>
</dbReference>
<evidence type="ECO:0000313" key="6">
    <source>
        <dbReference type="Proteomes" id="UP000000925"/>
    </source>
</evidence>
<evidence type="ECO:0000313" key="5">
    <source>
        <dbReference type="EMBL" id="ADE53383.1"/>
    </source>
</evidence>
<dbReference type="Proteomes" id="UP000000925">
    <property type="component" value="Chromosome"/>
</dbReference>
<dbReference type="EMBL" id="CP001998">
    <property type="protein sequence ID" value="ADE53383.1"/>
    <property type="molecule type" value="Genomic_DNA"/>
</dbReference>
<evidence type="ECO:0000256" key="1">
    <source>
        <dbReference type="ARBA" id="ARBA00023015"/>
    </source>
</evidence>
<dbReference type="HOGENOM" id="CLU_000445_88_3_0"/>
<keyword evidence="1" id="KW-0805">Transcription regulation</keyword>
<dbReference type="InterPro" id="IPR018062">
    <property type="entry name" value="HTH_AraC-typ_CS"/>
</dbReference>
<dbReference type="SUPFAM" id="SSF46689">
    <property type="entry name" value="Homeodomain-like"/>
    <property type="match status" value="2"/>
</dbReference>
<dbReference type="STRING" id="583355.Caka_0358"/>
<dbReference type="GO" id="GO:0043565">
    <property type="term" value="F:sequence-specific DNA binding"/>
    <property type="evidence" value="ECO:0007669"/>
    <property type="project" value="InterPro"/>
</dbReference>
<dbReference type="KEGG" id="caa:Caka_0358"/>
<dbReference type="GO" id="GO:0003700">
    <property type="term" value="F:DNA-binding transcription factor activity"/>
    <property type="evidence" value="ECO:0007669"/>
    <property type="project" value="InterPro"/>
</dbReference>
<dbReference type="InterPro" id="IPR011051">
    <property type="entry name" value="RmlC_Cupin_sf"/>
</dbReference>
<proteinExistence type="predicted"/>
<dbReference type="Gene3D" id="1.10.10.60">
    <property type="entry name" value="Homeodomain-like"/>
    <property type="match status" value="2"/>
</dbReference>
<dbReference type="SMART" id="SM00342">
    <property type="entry name" value="HTH_ARAC"/>
    <property type="match status" value="1"/>
</dbReference>
<accession>D5EMH7</accession>
<dbReference type="RefSeq" id="WP_013042108.1">
    <property type="nucleotide sequence ID" value="NC_014008.1"/>
</dbReference>
<dbReference type="SUPFAM" id="SSF51182">
    <property type="entry name" value="RmlC-like cupins"/>
    <property type="match status" value="1"/>
</dbReference>
<dbReference type="eggNOG" id="COG4977">
    <property type="taxonomic scope" value="Bacteria"/>
</dbReference>
<dbReference type="PANTHER" id="PTHR43280:SF27">
    <property type="entry name" value="TRANSCRIPTIONAL REGULATOR MTLR"/>
    <property type="match status" value="1"/>
</dbReference>
<keyword evidence="2" id="KW-0238">DNA-binding</keyword>
<keyword evidence="6" id="KW-1185">Reference proteome</keyword>
<gene>
    <name evidence="5" type="ordered locus">Caka_0358</name>
</gene>
<dbReference type="InterPro" id="IPR018060">
    <property type="entry name" value="HTH_AraC"/>
</dbReference>
<name>D5EMH7_CORAD</name>
<dbReference type="InterPro" id="IPR009057">
    <property type="entry name" value="Homeodomain-like_sf"/>
</dbReference>
<sequence>MKMTLEKVSPDMQASFRCLEWDAKDFDSPHHFHPEIEITEILASKGERLVGDRFDSYQPGDLAMLGSNLPHRYKNWKSNRSHSRVIQFLPDAFGPGFFDLPEFRKVKQLFQDASRGLSFSAETRAAASSIIASIFKLPPGPQRLIQLIELLDLLSQDKEREALASHDFMAPEKAEQSERLQRILNYIDTHWQDKISLDEVSKVACLHPQSLSRYFRQHLRKTFQEYLIELRLSRAARELLETKRTIADIAYDCGFNNLANFNRSFLAHYSITPRDYRKK</sequence>
<dbReference type="PANTHER" id="PTHR43280">
    <property type="entry name" value="ARAC-FAMILY TRANSCRIPTIONAL REGULATOR"/>
    <property type="match status" value="1"/>
</dbReference>
<keyword evidence="3" id="KW-0804">Transcription</keyword>
<evidence type="ECO:0000256" key="3">
    <source>
        <dbReference type="ARBA" id="ARBA00023163"/>
    </source>
</evidence>
<dbReference type="InterPro" id="IPR020449">
    <property type="entry name" value="Tscrpt_reg_AraC-type_HTH"/>
</dbReference>
<dbReference type="OrthoDB" id="184505at2"/>
<dbReference type="PROSITE" id="PS01124">
    <property type="entry name" value="HTH_ARAC_FAMILY_2"/>
    <property type="match status" value="1"/>
</dbReference>
<feature type="domain" description="HTH araC/xylS-type" evidence="4">
    <location>
        <begin position="181"/>
        <end position="279"/>
    </location>
</feature>
<dbReference type="Pfam" id="PF12833">
    <property type="entry name" value="HTH_18"/>
    <property type="match status" value="1"/>
</dbReference>
<reference evidence="5 6" key="1">
    <citation type="journal article" date="2010" name="Stand. Genomic Sci.">
        <title>Complete genome sequence of Coraliomargarita akajimensis type strain (04OKA010-24).</title>
        <authorList>
            <person name="Mavromatis K."/>
            <person name="Abt B."/>
            <person name="Brambilla E."/>
            <person name="Lapidus A."/>
            <person name="Copeland A."/>
            <person name="Deshpande S."/>
            <person name="Nolan M."/>
            <person name="Lucas S."/>
            <person name="Tice H."/>
            <person name="Cheng J.F."/>
            <person name="Han C."/>
            <person name="Detter J.C."/>
            <person name="Woyke T."/>
            <person name="Goodwin L."/>
            <person name="Pitluck S."/>
            <person name="Held B."/>
            <person name="Brettin T."/>
            <person name="Tapia R."/>
            <person name="Ivanova N."/>
            <person name="Mikhailova N."/>
            <person name="Pati A."/>
            <person name="Liolios K."/>
            <person name="Chen A."/>
            <person name="Palaniappan K."/>
            <person name="Land M."/>
            <person name="Hauser L."/>
            <person name="Chang Y.J."/>
            <person name="Jeffries C.D."/>
            <person name="Rohde M."/>
            <person name="Goker M."/>
            <person name="Bristow J."/>
            <person name="Eisen J.A."/>
            <person name="Markowitz V."/>
            <person name="Hugenholtz P."/>
            <person name="Klenk H.P."/>
            <person name="Kyrpides N.C."/>
        </authorList>
    </citation>
    <scope>NUCLEOTIDE SEQUENCE [LARGE SCALE GENOMIC DNA]</scope>
    <source>
        <strain evidence="6">DSM 45221 / IAM 15411 / JCM 23193 / KCTC 12865</strain>
    </source>
</reference>